<dbReference type="SMART" id="SM00530">
    <property type="entry name" value="HTH_XRE"/>
    <property type="match status" value="1"/>
</dbReference>
<evidence type="ECO:0000313" key="2">
    <source>
        <dbReference type="EMBL" id="ORJ28548.1"/>
    </source>
</evidence>
<comment type="caution">
    <text evidence="2">The sequence shown here is derived from an EMBL/GenBank/DDBJ whole genome shotgun (WGS) entry which is preliminary data.</text>
</comment>
<dbReference type="RefSeq" id="WP_061599145.1">
    <property type="nucleotide sequence ID" value="NZ_LAWC01000008.1"/>
</dbReference>
<dbReference type="PROSITE" id="PS50943">
    <property type="entry name" value="HTH_CROC1"/>
    <property type="match status" value="1"/>
</dbReference>
<sequence>MLRNNLAKLMIDRGITATQLFNDTGIARSTISKISNNKTDKINISTVDKLCNYLMVSPADFFDYIPFEISMKAGFDNYDSLSELAEEMQFAFEGWEEPVFLIINIFHLGKKLTIEYQGSCFVNTQNFFKCSNIQFKISKDNDGVSDTIFNWPIQFQNDFAEIVREYIQSTFDIEPSSLEETIHLGTLLSPTF</sequence>
<dbReference type="InterPro" id="IPR010982">
    <property type="entry name" value="Lambda_DNA-bd_dom_sf"/>
</dbReference>
<name>A0A1X0WP62_STROR</name>
<protein>
    <recommendedName>
        <fullName evidence="1">HTH cro/C1-type domain-containing protein</fullName>
    </recommendedName>
</protein>
<dbReference type="SUPFAM" id="SSF47413">
    <property type="entry name" value="lambda repressor-like DNA-binding domains"/>
    <property type="match status" value="1"/>
</dbReference>
<dbReference type="InterPro" id="IPR001387">
    <property type="entry name" value="Cro/C1-type_HTH"/>
</dbReference>
<feature type="domain" description="HTH cro/C1-type" evidence="1">
    <location>
        <begin position="6"/>
        <end position="61"/>
    </location>
</feature>
<dbReference type="Proteomes" id="UP000192428">
    <property type="component" value="Unassembled WGS sequence"/>
</dbReference>
<evidence type="ECO:0000313" key="3">
    <source>
        <dbReference type="Proteomes" id="UP000192428"/>
    </source>
</evidence>
<dbReference type="GO" id="GO:0003677">
    <property type="term" value="F:DNA binding"/>
    <property type="evidence" value="ECO:0007669"/>
    <property type="project" value="InterPro"/>
</dbReference>
<dbReference type="Pfam" id="PF13443">
    <property type="entry name" value="HTH_26"/>
    <property type="match status" value="1"/>
</dbReference>
<evidence type="ECO:0000259" key="1">
    <source>
        <dbReference type="PROSITE" id="PS50943"/>
    </source>
</evidence>
<dbReference type="CDD" id="cd00093">
    <property type="entry name" value="HTH_XRE"/>
    <property type="match status" value="1"/>
</dbReference>
<dbReference type="Gene3D" id="1.10.260.40">
    <property type="entry name" value="lambda repressor-like DNA-binding domains"/>
    <property type="match status" value="1"/>
</dbReference>
<gene>
    <name evidence="2" type="ORF">ATE34_10035</name>
</gene>
<accession>A0A1X0WP62</accession>
<dbReference type="AlphaFoldDB" id="A0A1X0WP62"/>
<reference evidence="2 3" key="1">
    <citation type="journal article" date="2016" name="PLoS ONE">
        <title>Comparative Genomics Analysis of Streptococcus tigurinus Strains Identifies Genetic Elements Specifically and Uniquely Present in Highly Virulent Strains.</title>
        <authorList>
            <person name="Diene S.M."/>
            <person name="Francois P."/>
            <person name="Zbinden A."/>
            <person name="Entenza J.M."/>
            <person name="Resch G."/>
        </authorList>
    </citation>
    <scope>NUCLEOTIDE SEQUENCE [LARGE SCALE GENOMIC DNA]</scope>
    <source>
        <strain evidence="2 3">AZ_8</strain>
    </source>
</reference>
<dbReference type="EMBL" id="LNVF01000003">
    <property type="protein sequence ID" value="ORJ28548.1"/>
    <property type="molecule type" value="Genomic_DNA"/>
</dbReference>
<proteinExistence type="predicted"/>
<organism evidence="2 3">
    <name type="scientific">Streptococcus oralis subsp. tigurinus</name>
    <dbReference type="NCBI Taxonomy" id="1077464"/>
    <lineage>
        <taxon>Bacteria</taxon>
        <taxon>Bacillati</taxon>
        <taxon>Bacillota</taxon>
        <taxon>Bacilli</taxon>
        <taxon>Lactobacillales</taxon>
        <taxon>Streptococcaceae</taxon>
        <taxon>Streptococcus</taxon>
    </lineage>
</organism>